<evidence type="ECO:0000313" key="2">
    <source>
        <dbReference type="Proteomes" id="UP000823632"/>
    </source>
</evidence>
<dbReference type="EMBL" id="JADIND010000089">
    <property type="protein sequence ID" value="MBO8430561.1"/>
    <property type="molecule type" value="Genomic_DNA"/>
</dbReference>
<organism evidence="1 2">
    <name type="scientific">Candidatus Scatousia excrementipullorum</name>
    <dbReference type="NCBI Taxonomy" id="2840936"/>
    <lineage>
        <taxon>Bacteria</taxon>
        <taxon>Candidatus Scatousia</taxon>
    </lineage>
</organism>
<gene>
    <name evidence="1" type="ORF">IAC76_04170</name>
</gene>
<reference evidence="1" key="1">
    <citation type="submission" date="2020-10" db="EMBL/GenBank/DDBJ databases">
        <authorList>
            <person name="Gilroy R."/>
        </authorList>
    </citation>
    <scope>NUCLEOTIDE SEQUENCE</scope>
    <source>
        <strain evidence="1">10192</strain>
    </source>
</reference>
<feature type="non-terminal residue" evidence="1">
    <location>
        <position position="45"/>
    </location>
</feature>
<dbReference type="AlphaFoldDB" id="A0A9D9DQA7"/>
<evidence type="ECO:0000313" key="1">
    <source>
        <dbReference type="EMBL" id="MBO8430561.1"/>
    </source>
</evidence>
<name>A0A9D9DQA7_9BACT</name>
<sequence>MTEKITDKTNEIAAKFLGKKTDGSVEYDSSLLVAVPRIENRRQHG</sequence>
<accession>A0A9D9DQA7</accession>
<comment type="caution">
    <text evidence="1">The sequence shown here is derived from an EMBL/GenBank/DDBJ whole genome shotgun (WGS) entry which is preliminary data.</text>
</comment>
<protein>
    <submittedName>
        <fullName evidence="1">Uncharacterized protein</fullName>
    </submittedName>
</protein>
<proteinExistence type="predicted"/>
<dbReference type="Proteomes" id="UP000823632">
    <property type="component" value="Unassembled WGS sequence"/>
</dbReference>
<reference evidence="1" key="2">
    <citation type="journal article" date="2021" name="PeerJ">
        <title>Extensive microbial diversity within the chicken gut microbiome revealed by metagenomics and culture.</title>
        <authorList>
            <person name="Gilroy R."/>
            <person name="Ravi A."/>
            <person name="Getino M."/>
            <person name="Pursley I."/>
            <person name="Horton D.L."/>
            <person name="Alikhan N.F."/>
            <person name="Baker D."/>
            <person name="Gharbi K."/>
            <person name="Hall N."/>
            <person name="Watson M."/>
            <person name="Adriaenssens E.M."/>
            <person name="Foster-Nyarko E."/>
            <person name="Jarju S."/>
            <person name="Secka A."/>
            <person name="Antonio M."/>
            <person name="Oren A."/>
            <person name="Chaudhuri R.R."/>
            <person name="La Ragione R."/>
            <person name="Hildebrand F."/>
            <person name="Pallen M.J."/>
        </authorList>
    </citation>
    <scope>NUCLEOTIDE SEQUENCE</scope>
    <source>
        <strain evidence="1">10192</strain>
    </source>
</reference>